<feature type="compositionally biased region" description="Pro residues" evidence="5">
    <location>
        <begin position="597"/>
        <end position="607"/>
    </location>
</feature>
<dbReference type="Gene3D" id="1.10.760.10">
    <property type="entry name" value="Cytochrome c-like domain"/>
    <property type="match status" value="1"/>
</dbReference>
<gene>
    <name evidence="8" type="ORF">PQ457_00220</name>
</gene>
<dbReference type="PANTHER" id="PTHR32303">
    <property type="entry name" value="QUINOPROTEIN ALCOHOL DEHYDROGENASE (CYTOCHROME C)"/>
    <property type="match status" value="1"/>
</dbReference>
<dbReference type="Pfam" id="PF01011">
    <property type="entry name" value="PQQ"/>
    <property type="match status" value="1"/>
</dbReference>
<organism evidence="8 9">
    <name type="scientific">Novosphingobium humi</name>
    <dbReference type="NCBI Taxonomy" id="2282397"/>
    <lineage>
        <taxon>Bacteria</taxon>
        <taxon>Pseudomonadati</taxon>
        <taxon>Pseudomonadota</taxon>
        <taxon>Alphaproteobacteria</taxon>
        <taxon>Sphingomonadales</taxon>
        <taxon>Sphingomonadaceae</taxon>
        <taxon>Novosphingobium</taxon>
    </lineage>
</organism>
<evidence type="ECO:0000256" key="5">
    <source>
        <dbReference type="SAM" id="MobiDB-lite"/>
    </source>
</evidence>
<dbReference type="SUPFAM" id="SSF46626">
    <property type="entry name" value="Cytochrome c"/>
    <property type="match status" value="1"/>
</dbReference>
<dbReference type="SUPFAM" id="SSF50998">
    <property type="entry name" value="Quinoprotein alcohol dehydrogenase-like"/>
    <property type="match status" value="1"/>
</dbReference>
<evidence type="ECO:0000256" key="3">
    <source>
        <dbReference type="ARBA" id="ARBA00022729"/>
    </source>
</evidence>
<sequence length="748" mass="79035">MSLRRWSVLGAMVSVTAIMGANALAQGGASSGEDGMARLPQGPGRAEFAANCSKCHAIGTVTAKPKSAADWDETLAKMKKLGLIIAPGDEAAVRSYLLAHYQAKEGGAGAPMPVATGEAKALYPRPSGANQWPAYGGGGANGNFSPLTQINTRNVGRLQPAWTFRYGTGPSKAGDQGLDSRFEVTPLLIGGVMYISTPATPLKPDLKASITAIRPESGEVIWKYESPKGIHGRGIAYWPGDAKTAPRLIFGTDEGYLMAVDVTTGQPARGFGRGGVIDAYIGVASEIVGESRRSTFTIPNPVTIWRDLIITGARPGEGGPPQPRGDIRAFDARTGRQVWAFHVIPEPGEANHDTWVGDEWRDTSGANVWSTMAIDEERGILYAPTGDANSGAKGPQLYSDTLLALDAASGKLLWHHQLTHHDIWDWDSPTPPLLADVMQGGKSVPAVMLTGKHGLFFMFDRVTGEPLNGFTEKPTPRADEPTDEVWPTQPFPDAPGPIARVKMTREEIPDLVPGMKASCTEFWDRNGIVVGDLYAPRQSSAHATLTYPSPVGGPNWGGGSYSAQLGYYFVNVQNRPVYRPKVAAGSGVAMMNRNVPAGPPPPRPTGPRSPQGFTYSANGVNLSCGATPWGELVAVDVAKRSIAWRVPLGITEALGKAGLNTGAPNIGGNIVTAGGVVFIGATNDHRFRAFDAKSGKLLWQTVLEASAHSTPITYMGADGKQYVVVAAGGGTAVGGPEMSDTLVAYRLP</sequence>
<proteinExistence type="inferred from homology"/>
<evidence type="ECO:0000259" key="7">
    <source>
        <dbReference type="Pfam" id="PF01011"/>
    </source>
</evidence>
<feature type="signal peptide" evidence="6">
    <location>
        <begin position="1"/>
        <end position="25"/>
    </location>
</feature>
<comment type="cofactor">
    <cofactor evidence="1">
        <name>pyrroloquinoline quinone</name>
        <dbReference type="ChEBI" id="CHEBI:58442"/>
    </cofactor>
</comment>
<feature type="chain" id="PRO_5045505049" evidence="6">
    <location>
        <begin position="26"/>
        <end position="748"/>
    </location>
</feature>
<feature type="region of interest" description="Disordered" evidence="5">
    <location>
        <begin position="593"/>
        <end position="612"/>
    </location>
</feature>
<keyword evidence="9" id="KW-1185">Reference proteome</keyword>
<evidence type="ECO:0000256" key="2">
    <source>
        <dbReference type="ARBA" id="ARBA00008156"/>
    </source>
</evidence>
<dbReference type="EMBL" id="CP117417">
    <property type="protein sequence ID" value="WCT77456.1"/>
    <property type="molecule type" value="Genomic_DNA"/>
</dbReference>
<reference evidence="8 9" key="1">
    <citation type="submission" date="2023-02" db="EMBL/GenBank/DDBJ databases">
        <title>Genome sequence of Novosphingobium humi KACC 19094.</title>
        <authorList>
            <person name="Kim S."/>
            <person name="Heo J."/>
            <person name="Kwon S.-W."/>
        </authorList>
    </citation>
    <scope>NUCLEOTIDE SEQUENCE [LARGE SCALE GENOMIC DNA]</scope>
    <source>
        <strain evidence="8 9">KACC 19094</strain>
    </source>
</reference>
<feature type="domain" description="Pyrrolo-quinoline quinone repeat" evidence="7">
    <location>
        <begin position="132"/>
        <end position="723"/>
    </location>
</feature>
<keyword evidence="3 6" id="KW-0732">Signal</keyword>
<evidence type="ECO:0000313" key="9">
    <source>
        <dbReference type="Proteomes" id="UP001218231"/>
    </source>
</evidence>
<dbReference type="SMART" id="SM00564">
    <property type="entry name" value="PQQ"/>
    <property type="match status" value="5"/>
</dbReference>
<dbReference type="InterPro" id="IPR036909">
    <property type="entry name" value="Cyt_c-like_dom_sf"/>
</dbReference>
<dbReference type="InterPro" id="IPR011047">
    <property type="entry name" value="Quinoprotein_ADH-like_sf"/>
</dbReference>
<dbReference type="InterPro" id="IPR018391">
    <property type="entry name" value="PQQ_b-propeller_rpt"/>
</dbReference>
<evidence type="ECO:0000256" key="6">
    <source>
        <dbReference type="SAM" id="SignalP"/>
    </source>
</evidence>
<evidence type="ECO:0000256" key="4">
    <source>
        <dbReference type="ARBA" id="ARBA00023002"/>
    </source>
</evidence>
<protein>
    <submittedName>
        <fullName evidence="8">PQQ-binding-like beta-propeller repeat protein</fullName>
    </submittedName>
</protein>
<feature type="region of interest" description="Disordered" evidence="5">
    <location>
        <begin position="471"/>
        <end position="497"/>
    </location>
</feature>
<comment type="similarity">
    <text evidence="2">Belongs to the bacterial PQQ dehydrogenase family.</text>
</comment>
<accession>A0ABY7TY38</accession>
<dbReference type="RefSeq" id="WP_273617828.1">
    <property type="nucleotide sequence ID" value="NZ_CP117417.1"/>
</dbReference>
<evidence type="ECO:0000313" key="8">
    <source>
        <dbReference type="EMBL" id="WCT77456.1"/>
    </source>
</evidence>
<dbReference type="InterPro" id="IPR002372">
    <property type="entry name" value="PQQ_rpt_dom"/>
</dbReference>
<keyword evidence="4" id="KW-0560">Oxidoreductase</keyword>
<evidence type="ECO:0000256" key="1">
    <source>
        <dbReference type="ARBA" id="ARBA00001931"/>
    </source>
</evidence>
<dbReference type="Proteomes" id="UP001218231">
    <property type="component" value="Chromosome"/>
</dbReference>
<name>A0ABY7TY38_9SPHN</name>
<dbReference type="Gene3D" id="2.140.10.10">
    <property type="entry name" value="Quinoprotein alcohol dehydrogenase-like superfamily"/>
    <property type="match status" value="2"/>
</dbReference>